<reference evidence="1 2" key="1">
    <citation type="submission" date="2019-01" db="EMBL/GenBank/DDBJ databases">
        <title>Lacibacter sp. strain TTM-7.</title>
        <authorList>
            <person name="Chen W.-M."/>
        </authorList>
    </citation>
    <scope>NUCLEOTIDE SEQUENCE [LARGE SCALE GENOMIC DNA]</scope>
    <source>
        <strain evidence="1 2">TTM-7</strain>
    </source>
</reference>
<comment type="caution">
    <text evidence="1">The sequence shown here is derived from an EMBL/GenBank/DDBJ whole genome shotgun (WGS) entry which is preliminary data.</text>
</comment>
<dbReference type="RefSeq" id="WP_129129443.1">
    <property type="nucleotide sequence ID" value="NZ_SDHW01000001.1"/>
</dbReference>
<keyword evidence="2" id="KW-1185">Reference proteome</keyword>
<dbReference type="Proteomes" id="UP000290204">
    <property type="component" value="Unassembled WGS sequence"/>
</dbReference>
<organism evidence="1 2">
    <name type="scientific">Lacibacter luteus</name>
    <dbReference type="NCBI Taxonomy" id="2508719"/>
    <lineage>
        <taxon>Bacteria</taxon>
        <taxon>Pseudomonadati</taxon>
        <taxon>Bacteroidota</taxon>
        <taxon>Chitinophagia</taxon>
        <taxon>Chitinophagales</taxon>
        <taxon>Chitinophagaceae</taxon>
        <taxon>Lacibacter</taxon>
    </lineage>
</organism>
<dbReference type="AlphaFoldDB" id="A0A4Q1CMZ8"/>
<name>A0A4Q1CMZ8_9BACT</name>
<sequence length="83" mass="9872">MTDLQMKIQQIIKLSYYNPELKIAFSQWRELYLLKGANDFELLSTEVYQGQLVYRSKGSHKRISWTSIKKGLLKKEVLLYLPF</sequence>
<protein>
    <submittedName>
        <fullName evidence="1">Uncharacterized protein</fullName>
    </submittedName>
</protein>
<accession>A0A4Q1CMZ8</accession>
<evidence type="ECO:0000313" key="2">
    <source>
        <dbReference type="Proteomes" id="UP000290204"/>
    </source>
</evidence>
<gene>
    <name evidence="1" type="ORF">ESA94_03405</name>
</gene>
<dbReference type="OrthoDB" id="9931233at2"/>
<evidence type="ECO:0000313" key="1">
    <source>
        <dbReference type="EMBL" id="RXK62071.1"/>
    </source>
</evidence>
<dbReference type="EMBL" id="SDHW01000001">
    <property type="protein sequence ID" value="RXK62071.1"/>
    <property type="molecule type" value="Genomic_DNA"/>
</dbReference>
<proteinExistence type="predicted"/>